<evidence type="ECO:0000313" key="5">
    <source>
        <dbReference type="EMBL" id="KAL0858333.1"/>
    </source>
</evidence>
<feature type="chain" id="PRO_5046306575" description="Peptidase S1 domain-containing protein" evidence="3">
    <location>
        <begin position="22"/>
        <end position="896"/>
    </location>
</feature>
<feature type="compositionally biased region" description="Low complexity" evidence="2">
    <location>
        <begin position="274"/>
        <end position="287"/>
    </location>
</feature>
<feature type="compositionally biased region" description="Basic and acidic residues" evidence="2">
    <location>
        <begin position="50"/>
        <end position="74"/>
    </location>
</feature>
<accession>A0ABR3H0J4</accession>
<dbReference type="Gene3D" id="2.40.10.10">
    <property type="entry name" value="Trypsin-like serine proteases"/>
    <property type="match status" value="1"/>
</dbReference>
<feature type="domain" description="Peptidase S1" evidence="4">
    <location>
        <begin position="392"/>
        <end position="675"/>
    </location>
</feature>
<evidence type="ECO:0000259" key="4">
    <source>
        <dbReference type="PROSITE" id="PS50240"/>
    </source>
</evidence>
<evidence type="ECO:0000313" key="6">
    <source>
        <dbReference type="Proteomes" id="UP001549920"/>
    </source>
</evidence>
<dbReference type="PANTHER" id="PTHR24252">
    <property type="entry name" value="ACROSIN-RELATED"/>
    <property type="match status" value="1"/>
</dbReference>
<feature type="compositionally biased region" description="Polar residues" evidence="2">
    <location>
        <begin position="808"/>
        <end position="835"/>
    </location>
</feature>
<dbReference type="Proteomes" id="UP001549920">
    <property type="component" value="Unassembled WGS sequence"/>
</dbReference>
<comment type="caution">
    <text evidence="5">The sequence shown here is derived from an EMBL/GenBank/DDBJ whole genome shotgun (WGS) entry which is preliminary data.</text>
</comment>
<dbReference type="PROSITE" id="PS00134">
    <property type="entry name" value="TRYPSIN_HIS"/>
    <property type="match status" value="1"/>
</dbReference>
<dbReference type="PROSITE" id="PS50240">
    <property type="entry name" value="TRYPSIN_DOM"/>
    <property type="match status" value="1"/>
</dbReference>
<protein>
    <recommendedName>
        <fullName evidence="4">Peptidase S1 domain-containing protein</fullName>
    </recommendedName>
</protein>
<feature type="region of interest" description="Disordered" evidence="2">
    <location>
        <begin position="201"/>
        <end position="335"/>
    </location>
</feature>
<feature type="compositionally biased region" description="Low complexity" evidence="2">
    <location>
        <begin position="836"/>
        <end position="852"/>
    </location>
</feature>
<sequence length="896" mass="100345">MAGRAVILLSMLALTTHHVNSQFYDLFQGFQPFIQNLQTTRPDFNIYRQDLTHKRPKTDSYSREDVSSSSERRQLSNISNDRNGKETSRTTTKSNRRRKITTLAPIFNLNIFTTPKPVKKNKNNSSHRNSDSNKVRNQAVVSNSNRRQFYDDSVNNVADYNTQINAVTTKPIYAITRTTARPNYANKRPTTTRPYALTTQNYYNNRPDYNSYTTQNPLYNRPGVKPAVVDSNQPPITNRPGTTRPEFIRPPNTRPETPRPDYNRPYNTRPETPRPSNSNPRPTNVRPETGPATIRPHVKPTTKPFAVYPKPTDSSAIRYPEEPDTSPETIVGPDEDKMSNVEKRRYIELAERMCDKYKSLNVKKVEAIPLVPSPEPVQVNVSVCPPTKIPLVVGGKVVTIEEFPHMALLGWTKLQGGGYSWKCGGSLISDQYVLTAGHCAYQGKDDTVVLGAPRVVQLGSSYLDDTGALVMKVLSVVTHPKYVQTRSYYDVALVKMVKPVTFSQVVKPACLGVPPGVGEPIIATGWGKTEFGGTQSLELRSVSIPIWDLDECGRVLGTSRKLPDGPSRDSQICAGEKSGGKDTCQGDSGGPAQIQDGCIWRVVAVTSVGRSCGAPNTPALYATLHRAFIAAQVFGKTSPSSSTNQNNYNDRNENNNHNLQPVTGINNNWSNNNRRDENNGNGNTNNQNSWNNQQSNSNSNGNTNHNQNSWNTNQQSNNNNKRNENSGIISNNQNWNNNNRRDENNSNGNTNTNQNTWNTNQQSNNNYKPNENSGIVNNNQNWNNNNQQTNNDRYNNGQNGYDNGYHNSNYQNRPSNNGYSVVTESPVYSGNNNRHQSNTGNQNNYNSQGNVNNDHKIVYPQENYYDNGNSNNNYGAITYTTHRPTYNNGWWSDFGY</sequence>
<dbReference type="InterPro" id="IPR043504">
    <property type="entry name" value="Peptidase_S1_PA_chymotrypsin"/>
</dbReference>
<keyword evidence="3" id="KW-0732">Signal</keyword>
<dbReference type="InterPro" id="IPR001254">
    <property type="entry name" value="Trypsin_dom"/>
</dbReference>
<proteinExistence type="predicted"/>
<keyword evidence="1" id="KW-1015">Disulfide bond</keyword>
<organism evidence="5 6">
    <name type="scientific">Loxostege sticticalis</name>
    <name type="common">Beet webworm moth</name>
    <dbReference type="NCBI Taxonomy" id="481309"/>
    <lineage>
        <taxon>Eukaryota</taxon>
        <taxon>Metazoa</taxon>
        <taxon>Ecdysozoa</taxon>
        <taxon>Arthropoda</taxon>
        <taxon>Hexapoda</taxon>
        <taxon>Insecta</taxon>
        <taxon>Pterygota</taxon>
        <taxon>Neoptera</taxon>
        <taxon>Endopterygota</taxon>
        <taxon>Lepidoptera</taxon>
        <taxon>Glossata</taxon>
        <taxon>Ditrysia</taxon>
        <taxon>Pyraloidea</taxon>
        <taxon>Crambidae</taxon>
        <taxon>Pyraustinae</taxon>
        <taxon>Loxostege</taxon>
    </lineage>
</organism>
<dbReference type="EMBL" id="JBEUOH010000030">
    <property type="protein sequence ID" value="KAL0858333.1"/>
    <property type="molecule type" value="Genomic_DNA"/>
</dbReference>
<dbReference type="PRINTS" id="PR00722">
    <property type="entry name" value="CHYMOTRYPSIN"/>
</dbReference>
<feature type="region of interest" description="Disordered" evidence="2">
    <location>
        <begin position="50"/>
        <end position="100"/>
    </location>
</feature>
<gene>
    <name evidence="5" type="ORF">ABMA27_012228</name>
</gene>
<feature type="region of interest" description="Disordered" evidence="2">
    <location>
        <begin position="558"/>
        <end position="588"/>
    </location>
</feature>
<evidence type="ECO:0000256" key="2">
    <source>
        <dbReference type="SAM" id="MobiDB-lite"/>
    </source>
</evidence>
<dbReference type="PANTHER" id="PTHR24252:SF7">
    <property type="entry name" value="HYALIN"/>
    <property type="match status" value="1"/>
</dbReference>
<evidence type="ECO:0000256" key="3">
    <source>
        <dbReference type="SAM" id="SignalP"/>
    </source>
</evidence>
<dbReference type="InterPro" id="IPR018114">
    <property type="entry name" value="TRYPSIN_HIS"/>
</dbReference>
<dbReference type="Pfam" id="PF00089">
    <property type="entry name" value="Trypsin"/>
    <property type="match status" value="1"/>
</dbReference>
<feature type="compositionally biased region" description="Low complexity" evidence="2">
    <location>
        <begin position="679"/>
        <end position="738"/>
    </location>
</feature>
<name>A0ABR3H0J4_LOXSC</name>
<keyword evidence="6" id="KW-1185">Reference proteome</keyword>
<feature type="compositionally biased region" description="Low complexity" evidence="2">
    <location>
        <begin position="745"/>
        <end position="807"/>
    </location>
</feature>
<feature type="compositionally biased region" description="Polar residues" evidence="2">
    <location>
        <begin position="135"/>
        <end position="148"/>
    </location>
</feature>
<evidence type="ECO:0000256" key="1">
    <source>
        <dbReference type="ARBA" id="ARBA00023157"/>
    </source>
</evidence>
<feature type="compositionally biased region" description="Polar residues" evidence="2">
    <location>
        <begin position="230"/>
        <end position="241"/>
    </location>
</feature>
<feature type="signal peptide" evidence="3">
    <location>
        <begin position="1"/>
        <end position="21"/>
    </location>
</feature>
<feature type="region of interest" description="Disordered" evidence="2">
    <location>
        <begin position="113"/>
        <end position="148"/>
    </location>
</feature>
<reference evidence="5 6" key="1">
    <citation type="submission" date="2024-06" db="EMBL/GenBank/DDBJ databases">
        <title>A chromosome-level genome assembly of beet webworm, Loxostege sticticalis.</title>
        <authorList>
            <person name="Zhang Y."/>
        </authorList>
    </citation>
    <scope>NUCLEOTIDE SEQUENCE [LARGE SCALE GENOMIC DNA]</scope>
    <source>
        <strain evidence="5">AQ026</strain>
        <tissue evidence="5">Whole body</tissue>
    </source>
</reference>
<dbReference type="InterPro" id="IPR009003">
    <property type="entry name" value="Peptidase_S1_PA"/>
</dbReference>
<feature type="compositionally biased region" description="Polar residues" evidence="2">
    <location>
        <begin position="201"/>
        <end position="218"/>
    </location>
</feature>
<feature type="region of interest" description="Disordered" evidence="2">
    <location>
        <begin position="636"/>
        <end position="853"/>
    </location>
</feature>
<dbReference type="SUPFAM" id="SSF50494">
    <property type="entry name" value="Trypsin-like serine proteases"/>
    <property type="match status" value="1"/>
</dbReference>
<dbReference type="SMART" id="SM00020">
    <property type="entry name" value="Tryp_SPc"/>
    <property type="match status" value="1"/>
</dbReference>
<dbReference type="InterPro" id="IPR001314">
    <property type="entry name" value="Peptidase_S1A"/>
</dbReference>
<dbReference type="CDD" id="cd00190">
    <property type="entry name" value="Tryp_SPc"/>
    <property type="match status" value="1"/>
</dbReference>